<dbReference type="PANTHER" id="PTHR30482:SF20">
    <property type="entry name" value="HIGH-AFFINITY BRANCHED-CHAIN AMINO ACID TRANSPORT SYSTEM PERMEASE PROTEIN LIVM"/>
    <property type="match status" value="1"/>
</dbReference>
<organism evidence="7 8">
    <name type="scientific">Pararhodobacter zhoushanensis</name>
    <dbReference type="NCBI Taxonomy" id="2479545"/>
    <lineage>
        <taxon>Bacteria</taxon>
        <taxon>Pseudomonadati</taxon>
        <taxon>Pseudomonadota</taxon>
        <taxon>Alphaproteobacteria</taxon>
        <taxon>Rhodobacterales</taxon>
        <taxon>Paracoccaceae</taxon>
        <taxon>Pararhodobacter</taxon>
    </lineage>
</organism>
<evidence type="ECO:0000256" key="5">
    <source>
        <dbReference type="ARBA" id="ARBA00023136"/>
    </source>
</evidence>
<evidence type="ECO:0000256" key="6">
    <source>
        <dbReference type="SAM" id="Phobius"/>
    </source>
</evidence>
<protein>
    <submittedName>
        <fullName evidence="7">Branched-chain amino acid ABC transporter permease</fullName>
    </submittedName>
</protein>
<feature type="transmembrane region" description="Helical" evidence="6">
    <location>
        <begin position="62"/>
        <end position="80"/>
    </location>
</feature>
<evidence type="ECO:0000313" key="8">
    <source>
        <dbReference type="Proteomes" id="UP001208938"/>
    </source>
</evidence>
<feature type="transmembrane region" description="Helical" evidence="6">
    <location>
        <begin position="36"/>
        <end position="55"/>
    </location>
</feature>
<evidence type="ECO:0000313" key="7">
    <source>
        <dbReference type="EMBL" id="MCW1933568.1"/>
    </source>
</evidence>
<comment type="caution">
    <text evidence="7">The sequence shown here is derived from an EMBL/GenBank/DDBJ whole genome shotgun (WGS) entry which is preliminary data.</text>
</comment>
<accession>A0ABT3H1J2</accession>
<feature type="transmembrane region" description="Helical" evidence="6">
    <location>
        <begin position="114"/>
        <end position="132"/>
    </location>
</feature>
<feature type="transmembrane region" description="Helical" evidence="6">
    <location>
        <begin position="250"/>
        <end position="278"/>
    </location>
</feature>
<dbReference type="EMBL" id="JAPDFL010000001">
    <property type="protein sequence ID" value="MCW1933568.1"/>
    <property type="molecule type" value="Genomic_DNA"/>
</dbReference>
<dbReference type="CDD" id="cd06581">
    <property type="entry name" value="TM_PBP1_LivM_like"/>
    <property type="match status" value="1"/>
</dbReference>
<sequence>MQTPNSFSRRLGALLIVAAIALLVALPLLVKGFFLFQMTMVLCMALAVMGLNIVVGFGGQLSLGHGAVFAIGAYVAAVGMDSFALPWLPALVIAGAVCLAFGVLFGWPSLRLKGHHLALATFALALAMPQILKHRSIETWTGGVQGVMVFNSPVPDWLPLSREVFVFYLVLAVVLAAFFGTAALFRSRMGRAIIAVKENQIAAASMGVNVTRTKLATFALSCLLTGLAGALYTLITEYVSPDSFDLMKSILLLVAVMVGGAGTILGPLVGAVFIQFVPNLAEQVSQSATSAIYAGFLLIMVFFMPTGVVGFVRGLLIRLRARR</sequence>
<dbReference type="InterPro" id="IPR043428">
    <property type="entry name" value="LivM-like"/>
</dbReference>
<keyword evidence="2" id="KW-1003">Cell membrane</keyword>
<evidence type="ECO:0000256" key="1">
    <source>
        <dbReference type="ARBA" id="ARBA00004651"/>
    </source>
</evidence>
<name>A0ABT3H1J2_9RHOB</name>
<evidence type="ECO:0000256" key="3">
    <source>
        <dbReference type="ARBA" id="ARBA00022692"/>
    </source>
</evidence>
<dbReference type="Proteomes" id="UP001208938">
    <property type="component" value="Unassembled WGS sequence"/>
</dbReference>
<comment type="subcellular location">
    <subcellularLocation>
        <location evidence="1">Cell membrane</location>
        <topology evidence="1">Multi-pass membrane protein</topology>
    </subcellularLocation>
</comment>
<dbReference type="Pfam" id="PF02653">
    <property type="entry name" value="BPD_transp_2"/>
    <property type="match status" value="1"/>
</dbReference>
<feature type="transmembrane region" description="Helical" evidence="6">
    <location>
        <begin position="12"/>
        <end position="30"/>
    </location>
</feature>
<feature type="transmembrane region" description="Helical" evidence="6">
    <location>
        <begin position="165"/>
        <end position="185"/>
    </location>
</feature>
<gene>
    <name evidence="7" type="ORF">OKW52_15215</name>
</gene>
<feature type="transmembrane region" description="Helical" evidence="6">
    <location>
        <begin position="290"/>
        <end position="316"/>
    </location>
</feature>
<dbReference type="PANTHER" id="PTHR30482">
    <property type="entry name" value="HIGH-AFFINITY BRANCHED-CHAIN AMINO ACID TRANSPORT SYSTEM PERMEASE"/>
    <property type="match status" value="1"/>
</dbReference>
<reference evidence="7 8" key="1">
    <citation type="submission" date="2022-10" db="EMBL/GenBank/DDBJ databases">
        <title>Pararhodobacter sp. nov., isolated from marine algae.</title>
        <authorList>
            <person name="Choi B.J."/>
            <person name="Kim J.M."/>
            <person name="Lee J.K."/>
            <person name="Choi D.G."/>
            <person name="Jeon C.O."/>
        </authorList>
    </citation>
    <scope>NUCLEOTIDE SEQUENCE [LARGE SCALE GENOMIC DNA]</scope>
    <source>
        <strain evidence="7 8">ZQ420</strain>
    </source>
</reference>
<keyword evidence="5 6" id="KW-0472">Membrane</keyword>
<evidence type="ECO:0000256" key="2">
    <source>
        <dbReference type="ARBA" id="ARBA00022475"/>
    </source>
</evidence>
<keyword evidence="4 6" id="KW-1133">Transmembrane helix</keyword>
<keyword evidence="3 6" id="KW-0812">Transmembrane</keyword>
<dbReference type="RefSeq" id="WP_264506461.1">
    <property type="nucleotide sequence ID" value="NZ_JAPDFL010000001.1"/>
</dbReference>
<feature type="transmembrane region" description="Helical" evidence="6">
    <location>
        <begin position="86"/>
        <end position="107"/>
    </location>
</feature>
<keyword evidence="8" id="KW-1185">Reference proteome</keyword>
<evidence type="ECO:0000256" key="4">
    <source>
        <dbReference type="ARBA" id="ARBA00022989"/>
    </source>
</evidence>
<dbReference type="InterPro" id="IPR001851">
    <property type="entry name" value="ABC_transp_permease"/>
</dbReference>
<proteinExistence type="predicted"/>